<dbReference type="EMBL" id="RZHG01000008">
    <property type="protein sequence ID" value="RUR32875.1"/>
    <property type="molecule type" value="Genomic_DNA"/>
</dbReference>
<dbReference type="PROSITE" id="PS52029">
    <property type="entry name" value="LD_TPASE"/>
    <property type="match status" value="1"/>
</dbReference>
<feature type="chain" id="PRO_5019182941" evidence="8">
    <location>
        <begin position="23"/>
        <end position="214"/>
    </location>
</feature>
<evidence type="ECO:0000256" key="5">
    <source>
        <dbReference type="ARBA" id="ARBA00022984"/>
    </source>
</evidence>
<keyword evidence="11" id="KW-1185">Reference proteome</keyword>
<gene>
    <name evidence="10" type="ORF">ELY33_04495</name>
</gene>
<dbReference type="SUPFAM" id="SSF141523">
    <property type="entry name" value="L,D-transpeptidase catalytic domain-like"/>
    <property type="match status" value="1"/>
</dbReference>
<dbReference type="Gene3D" id="2.40.440.10">
    <property type="entry name" value="L,D-transpeptidase catalytic domain-like"/>
    <property type="match status" value="1"/>
</dbReference>
<dbReference type="GO" id="GO:0016740">
    <property type="term" value="F:transferase activity"/>
    <property type="evidence" value="ECO:0007669"/>
    <property type="project" value="UniProtKB-KW"/>
</dbReference>
<dbReference type="GO" id="GO:0004180">
    <property type="term" value="F:carboxypeptidase activity"/>
    <property type="evidence" value="ECO:0007669"/>
    <property type="project" value="UniProtKB-ARBA"/>
</dbReference>
<name>A0A433KTA0_9GAMM</name>
<feature type="signal peptide" evidence="8">
    <location>
        <begin position="1"/>
        <end position="22"/>
    </location>
</feature>
<evidence type="ECO:0000256" key="1">
    <source>
        <dbReference type="ARBA" id="ARBA00004752"/>
    </source>
</evidence>
<feature type="active site" description="Nucleophile" evidence="7">
    <location>
        <position position="190"/>
    </location>
</feature>
<evidence type="ECO:0000256" key="2">
    <source>
        <dbReference type="ARBA" id="ARBA00005992"/>
    </source>
</evidence>
<protein>
    <submittedName>
        <fullName evidence="10">Murein L,D-transpeptidase</fullName>
    </submittedName>
</protein>
<evidence type="ECO:0000259" key="9">
    <source>
        <dbReference type="PROSITE" id="PS52029"/>
    </source>
</evidence>
<keyword evidence="5 7" id="KW-0573">Peptidoglycan synthesis</keyword>
<keyword evidence="3" id="KW-0808">Transferase</keyword>
<proteinExistence type="inferred from homology"/>
<dbReference type="GO" id="GO:0071555">
    <property type="term" value="P:cell wall organization"/>
    <property type="evidence" value="ECO:0007669"/>
    <property type="project" value="UniProtKB-UniRule"/>
</dbReference>
<dbReference type="GO" id="GO:0009252">
    <property type="term" value="P:peptidoglycan biosynthetic process"/>
    <property type="evidence" value="ECO:0007669"/>
    <property type="project" value="UniProtKB-UniPathway"/>
</dbReference>
<dbReference type="Proteomes" id="UP000287336">
    <property type="component" value="Unassembled WGS sequence"/>
</dbReference>
<evidence type="ECO:0000256" key="7">
    <source>
        <dbReference type="PROSITE-ProRule" id="PRU01373"/>
    </source>
</evidence>
<keyword evidence="8" id="KW-0732">Signal</keyword>
<evidence type="ECO:0000256" key="8">
    <source>
        <dbReference type="SAM" id="SignalP"/>
    </source>
</evidence>
<dbReference type="InterPro" id="IPR038063">
    <property type="entry name" value="Transpep_catalytic_dom"/>
</dbReference>
<dbReference type="Pfam" id="PF03734">
    <property type="entry name" value="YkuD"/>
    <property type="match status" value="1"/>
</dbReference>
<sequence length="214" mass="23613">MMPVNRRRFLALALGWPVVASAAASSASSSTLNNYEPTDLVESLLSRASIPRHTNELWVLIDDKDATLSVYRGDTLVEHYAPVSLGRGGAKTQRIRGDNVTPLGEFRINRFNYESQWHIFIGIDYPTPPHARMALEKGIYSQADYDAYFDHYRRHGSPPQNTALGGAIGIHGIGSGDPDIHGQYHWTQGCVAVTNEQIERVASLVGVGTRVVIR</sequence>
<evidence type="ECO:0000313" key="10">
    <source>
        <dbReference type="EMBL" id="RUR32875.1"/>
    </source>
</evidence>
<dbReference type="PANTHER" id="PTHR36699">
    <property type="entry name" value="LD-TRANSPEPTIDASE"/>
    <property type="match status" value="1"/>
</dbReference>
<feature type="domain" description="L,D-TPase catalytic" evidence="9">
    <location>
        <begin position="57"/>
        <end position="214"/>
    </location>
</feature>
<dbReference type="AlphaFoldDB" id="A0A433KTA0"/>
<evidence type="ECO:0000256" key="6">
    <source>
        <dbReference type="ARBA" id="ARBA00023316"/>
    </source>
</evidence>
<dbReference type="InterPro" id="IPR005490">
    <property type="entry name" value="LD_TPept_cat_dom"/>
</dbReference>
<dbReference type="RefSeq" id="WP_126944572.1">
    <property type="nucleotide sequence ID" value="NZ_RZHG01000008.1"/>
</dbReference>
<organism evidence="10 11">
    <name type="scientific">Vreelandella andesensis</name>
    <dbReference type="NCBI Taxonomy" id="447567"/>
    <lineage>
        <taxon>Bacteria</taxon>
        <taxon>Pseudomonadati</taxon>
        <taxon>Pseudomonadota</taxon>
        <taxon>Gammaproteobacteria</taxon>
        <taxon>Oceanospirillales</taxon>
        <taxon>Halomonadaceae</taxon>
        <taxon>Vreelandella</taxon>
    </lineage>
</organism>
<evidence type="ECO:0000313" key="11">
    <source>
        <dbReference type="Proteomes" id="UP000287336"/>
    </source>
</evidence>
<reference evidence="10 11" key="1">
    <citation type="submission" date="2018-12" db="EMBL/GenBank/DDBJ databases">
        <title>three novel Halomonas strain isolated from plants.</title>
        <authorList>
            <person name="Sun C."/>
        </authorList>
    </citation>
    <scope>NUCLEOTIDE SEQUENCE [LARGE SCALE GENOMIC DNA]</scope>
    <source>
        <strain evidence="10 11">DSM 19434</strain>
    </source>
</reference>
<evidence type="ECO:0000256" key="4">
    <source>
        <dbReference type="ARBA" id="ARBA00022960"/>
    </source>
</evidence>
<dbReference type="UniPathway" id="UPA00219"/>
<dbReference type="OrthoDB" id="9809748at2"/>
<comment type="caution">
    <text evidence="10">The sequence shown here is derived from an EMBL/GenBank/DDBJ whole genome shotgun (WGS) entry which is preliminary data.</text>
</comment>
<feature type="active site" description="Proton donor/acceptor" evidence="7">
    <location>
        <position position="171"/>
    </location>
</feature>
<accession>A0A433KTA0</accession>
<keyword evidence="6 7" id="KW-0961">Cell wall biogenesis/degradation</keyword>
<evidence type="ECO:0000256" key="3">
    <source>
        <dbReference type="ARBA" id="ARBA00022679"/>
    </source>
</evidence>
<keyword evidence="4 7" id="KW-0133">Cell shape</keyword>
<dbReference type="CDD" id="cd16913">
    <property type="entry name" value="YkuD_like"/>
    <property type="match status" value="1"/>
</dbReference>
<dbReference type="PANTHER" id="PTHR36699:SF1">
    <property type="entry name" value="L,D-TRANSPEPTIDASE YAFK-RELATED"/>
    <property type="match status" value="1"/>
</dbReference>
<comment type="similarity">
    <text evidence="2">Belongs to the YkuD family.</text>
</comment>
<comment type="pathway">
    <text evidence="1 7">Cell wall biogenesis; peptidoglycan biosynthesis.</text>
</comment>
<dbReference type="GO" id="GO:0008360">
    <property type="term" value="P:regulation of cell shape"/>
    <property type="evidence" value="ECO:0007669"/>
    <property type="project" value="UniProtKB-UniRule"/>
</dbReference>